<protein>
    <submittedName>
        <fullName evidence="2">Uncharacterized protein</fullName>
    </submittedName>
</protein>
<evidence type="ECO:0000313" key="3">
    <source>
        <dbReference type="Proteomes" id="UP001196413"/>
    </source>
</evidence>
<sequence length="116" mass="13127">MRFIESRTFELLRYVPERYSRLVEDALSLRQKIALMRQKVTQMVHDPREQVLQQRFEDLRRNGPSGVGGTQLPPTSTGSSIDGHHPNGRLTSPGPPHLISLPTHYCSPHIVSLSCN</sequence>
<evidence type="ECO:0000313" key="2">
    <source>
        <dbReference type="EMBL" id="KAJ1364346.1"/>
    </source>
</evidence>
<accession>A0AAD5QXL6</accession>
<reference evidence="2" key="1">
    <citation type="submission" date="2021-06" db="EMBL/GenBank/DDBJ databases">
        <title>Parelaphostrongylus tenuis whole genome reference sequence.</title>
        <authorList>
            <person name="Garwood T.J."/>
            <person name="Larsen P.A."/>
            <person name="Fountain-Jones N.M."/>
            <person name="Garbe J.R."/>
            <person name="Macchietto M.G."/>
            <person name="Kania S.A."/>
            <person name="Gerhold R.W."/>
            <person name="Richards J.E."/>
            <person name="Wolf T.M."/>
        </authorList>
    </citation>
    <scope>NUCLEOTIDE SEQUENCE</scope>
    <source>
        <strain evidence="2">MNPRO001-30</strain>
        <tissue evidence="2">Meninges</tissue>
    </source>
</reference>
<dbReference type="Proteomes" id="UP001196413">
    <property type="component" value="Unassembled WGS sequence"/>
</dbReference>
<proteinExistence type="predicted"/>
<keyword evidence="3" id="KW-1185">Reference proteome</keyword>
<dbReference type="AlphaFoldDB" id="A0AAD5QXL6"/>
<evidence type="ECO:0000256" key="1">
    <source>
        <dbReference type="SAM" id="MobiDB-lite"/>
    </source>
</evidence>
<comment type="caution">
    <text evidence="2">The sequence shown here is derived from an EMBL/GenBank/DDBJ whole genome shotgun (WGS) entry which is preliminary data.</text>
</comment>
<dbReference type="EMBL" id="JAHQIW010004951">
    <property type="protein sequence ID" value="KAJ1364346.1"/>
    <property type="molecule type" value="Genomic_DNA"/>
</dbReference>
<name>A0AAD5QXL6_PARTN</name>
<organism evidence="2 3">
    <name type="scientific">Parelaphostrongylus tenuis</name>
    <name type="common">Meningeal worm</name>
    <dbReference type="NCBI Taxonomy" id="148309"/>
    <lineage>
        <taxon>Eukaryota</taxon>
        <taxon>Metazoa</taxon>
        <taxon>Ecdysozoa</taxon>
        <taxon>Nematoda</taxon>
        <taxon>Chromadorea</taxon>
        <taxon>Rhabditida</taxon>
        <taxon>Rhabditina</taxon>
        <taxon>Rhabditomorpha</taxon>
        <taxon>Strongyloidea</taxon>
        <taxon>Metastrongylidae</taxon>
        <taxon>Parelaphostrongylus</taxon>
    </lineage>
</organism>
<feature type="region of interest" description="Disordered" evidence="1">
    <location>
        <begin position="59"/>
        <end position="97"/>
    </location>
</feature>
<gene>
    <name evidence="2" type="ORF">KIN20_024428</name>
</gene>